<gene>
    <name evidence="6" type="ORF">NW112_10005</name>
</gene>
<keyword evidence="6" id="KW-0255">Endonuclease</keyword>
<evidence type="ECO:0000256" key="2">
    <source>
        <dbReference type="ARBA" id="ARBA00022747"/>
    </source>
</evidence>
<evidence type="ECO:0000256" key="3">
    <source>
        <dbReference type="ARBA" id="ARBA00023125"/>
    </source>
</evidence>
<evidence type="ECO:0000313" key="7">
    <source>
        <dbReference type="Proteomes" id="UP001081438"/>
    </source>
</evidence>
<comment type="caution">
    <text evidence="6">The sequence shown here is derived from an EMBL/GenBank/DDBJ whole genome shotgun (WGS) entry which is preliminary data.</text>
</comment>
<accession>A0A9Q4H0C2</accession>
<evidence type="ECO:0000256" key="1">
    <source>
        <dbReference type="ARBA" id="ARBA00010923"/>
    </source>
</evidence>
<evidence type="ECO:0000259" key="5">
    <source>
        <dbReference type="Pfam" id="PF01420"/>
    </source>
</evidence>
<protein>
    <submittedName>
        <fullName evidence="6">Restriction endonuclease subunit S</fullName>
        <ecNumber evidence="6">3.1.21.-</ecNumber>
    </submittedName>
</protein>
<dbReference type="Pfam" id="PF01420">
    <property type="entry name" value="Methylase_S"/>
    <property type="match status" value="2"/>
</dbReference>
<evidence type="ECO:0000256" key="4">
    <source>
        <dbReference type="SAM" id="Coils"/>
    </source>
</evidence>
<name>A0A9Q4H0C2_9STAP</name>
<keyword evidence="3" id="KW-0238">DNA-binding</keyword>
<dbReference type="GO" id="GO:0003677">
    <property type="term" value="F:DNA binding"/>
    <property type="evidence" value="ECO:0007669"/>
    <property type="project" value="UniProtKB-KW"/>
</dbReference>
<keyword evidence="6" id="KW-0540">Nuclease</keyword>
<feature type="domain" description="Type I restriction modification DNA specificity" evidence="5">
    <location>
        <begin position="223"/>
        <end position="391"/>
    </location>
</feature>
<sequence length="403" mass="46572">MTDEKKKVPELRFPEFSGEWEEKKLGDVSNRVRRKNKALQSTMPLTISAHHGLVDQRVYFGRSVSSKNLENYTLIYQDEFAYNKSYSNELPYGAIKRLEKYSKGALSTLYICFKFNKIDSTFMKYYFETTHWYHEIYKIAVEGARNHGLLNISVNDFFDIKINTSPSKNEQQKIGEFFSKLDRQIELEEQKLEKLEELKKGYMQKIFSQELRFKDENGNDYPEWRKQRIGNIATTFSGGTPKSSNKNFYNGKIPFIRSGEISKQSTELTINEQAIFHSSAKMVEAGDLLYALYGATSGEVAISKINGAINQAVLCIRSQEVIGYLYSYLKIKKDKILRTYIQGGQGNLSASIIKNLDINLPSIEEQEKIAGFFSNLDKLIEKQNQKMNVLKLRKRSFLQKLII</sequence>
<dbReference type="GO" id="GO:0009307">
    <property type="term" value="P:DNA restriction-modification system"/>
    <property type="evidence" value="ECO:0007669"/>
    <property type="project" value="UniProtKB-KW"/>
</dbReference>
<reference evidence="6" key="1">
    <citation type="journal article" date="2022" name="Int. J. Mol. Sci.">
        <title>Phenotypic and genotypic virulence characterisation of Staphylococcus pettenkoferi strains isolated from human bloodstream and diabetic foot infections.</title>
        <authorList>
            <person name="Magnan C."/>
        </authorList>
    </citation>
    <scope>NUCLEOTIDE SEQUENCE</scope>
    <source>
        <strain evidence="6">NSP020P</strain>
    </source>
</reference>
<dbReference type="PANTHER" id="PTHR30408:SF12">
    <property type="entry name" value="TYPE I RESTRICTION ENZYME MJAVIII SPECIFICITY SUBUNIT"/>
    <property type="match status" value="1"/>
</dbReference>
<dbReference type="EC" id="3.1.21.-" evidence="6"/>
<dbReference type="InterPro" id="IPR044946">
    <property type="entry name" value="Restrct_endonuc_typeI_TRD_sf"/>
</dbReference>
<feature type="domain" description="Type I restriction modification DNA specificity" evidence="5">
    <location>
        <begin position="19"/>
        <end position="197"/>
    </location>
</feature>
<dbReference type="EMBL" id="JANSKX010000033">
    <property type="protein sequence ID" value="MCY1595570.1"/>
    <property type="molecule type" value="Genomic_DNA"/>
</dbReference>
<organism evidence="6 7">
    <name type="scientific">Staphylococcus pettenkoferi</name>
    <dbReference type="NCBI Taxonomy" id="170573"/>
    <lineage>
        <taxon>Bacteria</taxon>
        <taxon>Bacillati</taxon>
        <taxon>Bacillota</taxon>
        <taxon>Bacilli</taxon>
        <taxon>Bacillales</taxon>
        <taxon>Staphylococcaceae</taxon>
        <taxon>Staphylococcus</taxon>
    </lineage>
</organism>
<dbReference type="AlphaFoldDB" id="A0A9Q4H0C2"/>
<comment type="similarity">
    <text evidence="1">Belongs to the type-I restriction system S methylase family.</text>
</comment>
<dbReference type="PANTHER" id="PTHR30408">
    <property type="entry name" value="TYPE-1 RESTRICTION ENZYME ECOKI SPECIFICITY PROTEIN"/>
    <property type="match status" value="1"/>
</dbReference>
<dbReference type="Proteomes" id="UP001081438">
    <property type="component" value="Unassembled WGS sequence"/>
</dbReference>
<dbReference type="RefSeq" id="WP_268210959.1">
    <property type="nucleotide sequence ID" value="NZ_JANSKK010000005.1"/>
</dbReference>
<dbReference type="GO" id="GO:0004519">
    <property type="term" value="F:endonuclease activity"/>
    <property type="evidence" value="ECO:0007669"/>
    <property type="project" value="UniProtKB-KW"/>
</dbReference>
<dbReference type="Gene3D" id="3.90.220.20">
    <property type="entry name" value="DNA methylase specificity domains"/>
    <property type="match status" value="2"/>
</dbReference>
<dbReference type="InterPro" id="IPR000055">
    <property type="entry name" value="Restrct_endonuc_typeI_TRD"/>
</dbReference>
<keyword evidence="2" id="KW-0680">Restriction system</keyword>
<keyword evidence="6" id="KW-0378">Hydrolase</keyword>
<dbReference type="SUPFAM" id="SSF116734">
    <property type="entry name" value="DNA methylase specificity domain"/>
    <property type="match status" value="2"/>
</dbReference>
<dbReference type="Gene3D" id="1.10.287.1120">
    <property type="entry name" value="Bipartite methylase S protein"/>
    <property type="match status" value="1"/>
</dbReference>
<dbReference type="InterPro" id="IPR052021">
    <property type="entry name" value="Type-I_RS_S_subunit"/>
</dbReference>
<keyword evidence="4" id="KW-0175">Coiled coil</keyword>
<evidence type="ECO:0000313" key="6">
    <source>
        <dbReference type="EMBL" id="MCY1595570.1"/>
    </source>
</evidence>
<dbReference type="GO" id="GO:0016787">
    <property type="term" value="F:hydrolase activity"/>
    <property type="evidence" value="ECO:0007669"/>
    <property type="project" value="UniProtKB-KW"/>
</dbReference>
<feature type="coiled-coil region" evidence="4">
    <location>
        <begin position="178"/>
        <end position="205"/>
    </location>
</feature>
<proteinExistence type="inferred from homology"/>
<dbReference type="CDD" id="cd17515">
    <property type="entry name" value="RMtype1_S_MjaORF132P_Sau1132ORF3780P-TRD1-CR1_like"/>
    <property type="match status" value="1"/>
</dbReference>